<feature type="domain" description="Xylose isomerase-like TIM barrel" evidence="1">
    <location>
        <begin position="19"/>
        <end position="257"/>
    </location>
</feature>
<dbReference type="InterPro" id="IPR050312">
    <property type="entry name" value="IolE/XylAMocC-like"/>
</dbReference>
<dbReference type="Pfam" id="PF01261">
    <property type="entry name" value="AP_endonuc_2"/>
    <property type="match status" value="1"/>
</dbReference>
<dbReference type="Gene3D" id="3.20.20.150">
    <property type="entry name" value="Divalent-metal-dependent TIM barrel enzymes"/>
    <property type="match status" value="1"/>
</dbReference>
<reference evidence="2 3" key="1">
    <citation type="submission" date="2018-03" db="EMBL/GenBank/DDBJ databases">
        <title>Whole genome sequencing of Histamine producing bacteria.</title>
        <authorList>
            <person name="Butler K."/>
        </authorList>
    </citation>
    <scope>NUCLEOTIDE SEQUENCE [LARGE SCALE GENOMIC DNA]</scope>
    <source>
        <strain evidence="2 3">ATCC 19614</strain>
    </source>
</reference>
<evidence type="ECO:0000313" key="2">
    <source>
        <dbReference type="EMBL" id="PSV49637.1"/>
    </source>
</evidence>
<keyword evidence="3" id="KW-1185">Reference proteome</keyword>
<dbReference type="RefSeq" id="WP_107252261.1">
    <property type="nucleotide sequence ID" value="NZ_PYOC01000001.1"/>
</dbReference>
<gene>
    <name evidence="2" type="ORF">C9J47_03455</name>
</gene>
<dbReference type="SUPFAM" id="SSF51658">
    <property type="entry name" value="Xylose isomerase-like"/>
    <property type="match status" value="1"/>
</dbReference>
<dbReference type="PANTHER" id="PTHR12110">
    <property type="entry name" value="HYDROXYPYRUVATE ISOMERASE"/>
    <property type="match status" value="1"/>
</dbReference>
<keyword evidence="2" id="KW-0413">Isomerase</keyword>
<organism evidence="2 3">
    <name type="scientific">Photobacterium indicum</name>
    <dbReference type="NCBI Taxonomy" id="81447"/>
    <lineage>
        <taxon>Bacteria</taxon>
        <taxon>Pseudomonadati</taxon>
        <taxon>Pseudomonadota</taxon>
        <taxon>Gammaproteobacteria</taxon>
        <taxon>Vibrionales</taxon>
        <taxon>Vibrionaceae</taxon>
        <taxon>Photobacterium</taxon>
    </lineage>
</organism>
<accession>A0A2T3LE31</accession>
<dbReference type="AlphaFoldDB" id="A0A2T3LE31"/>
<evidence type="ECO:0000313" key="3">
    <source>
        <dbReference type="Proteomes" id="UP000241803"/>
    </source>
</evidence>
<dbReference type="InterPro" id="IPR013022">
    <property type="entry name" value="Xyl_isomerase-like_TIM-brl"/>
</dbReference>
<name>A0A2T3LE31_9GAMM</name>
<proteinExistence type="predicted"/>
<dbReference type="GO" id="GO:0016853">
    <property type="term" value="F:isomerase activity"/>
    <property type="evidence" value="ECO:0007669"/>
    <property type="project" value="UniProtKB-KW"/>
</dbReference>
<protein>
    <submittedName>
        <fullName evidence="2">Sugar phosphate isomerase/epimerase</fullName>
    </submittedName>
</protein>
<comment type="caution">
    <text evidence="2">The sequence shown here is derived from an EMBL/GenBank/DDBJ whole genome shotgun (WGS) entry which is preliminary data.</text>
</comment>
<dbReference type="PANTHER" id="PTHR12110:SF21">
    <property type="entry name" value="XYLOSE ISOMERASE-LIKE TIM BARREL DOMAIN-CONTAINING PROTEIN"/>
    <property type="match status" value="1"/>
</dbReference>
<dbReference type="EMBL" id="PYOC01000001">
    <property type="protein sequence ID" value="PSV49637.1"/>
    <property type="molecule type" value="Genomic_DNA"/>
</dbReference>
<evidence type="ECO:0000259" key="1">
    <source>
        <dbReference type="Pfam" id="PF01261"/>
    </source>
</evidence>
<dbReference type="InterPro" id="IPR036237">
    <property type="entry name" value="Xyl_isomerase-like_sf"/>
</dbReference>
<dbReference type="Proteomes" id="UP000241803">
    <property type="component" value="Unassembled WGS sequence"/>
</dbReference>
<sequence>MRYALHGMCSLHNNIVSDIRLAKETGYQGLEIHTDKLWRYIHAGFTSQDLKSRLELADITPTAIDIIGSVEASDKATQQKVFKDVEILCAFAQDIGAPTIQLNAFEALNGLSVEDNINITAQNIQHITDIGKEYGIRFQYEGAAWTPIAKLSDYFRLYDAVGRDNFGFVLDTWHFWASRGASPEDMAKIDKCLIYNVHLSDGKRPASGQPWVDEKELRGYILGEGDIPLQEWVEAIKSTGYDGFYSGEFLNDQLWESDHYDIAEAMLHGMKTLVEPQYSSR</sequence>